<keyword evidence="5" id="KW-0808">Transferase</keyword>
<comment type="pathway">
    <text evidence="1">tRNA modification; wybutosine-tRNA(Phe) biosynthesis.</text>
</comment>
<evidence type="ECO:0000256" key="8">
    <source>
        <dbReference type="ARBA" id="ARBA00031315"/>
    </source>
</evidence>
<proteinExistence type="predicted"/>
<dbReference type="Proteomes" id="UP000516260">
    <property type="component" value="Chromosome 14"/>
</dbReference>
<dbReference type="Pfam" id="PF25132">
    <property type="entry name" value="TYW2_N"/>
    <property type="match status" value="1"/>
</dbReference>
<dbReference type="AlphaFoldDB" id="A0A4Z2C4B7"/>
<dbReference type="InterPro" id="IPR056743">
    <property type="entry name" value="TRM5-TYW2-like_MTfase"/>
</dbReference>
<feature type="compositionally biased region" description="Polar residues" evidence="11">
    <location>
        <begin position="455"/>
        <end position="465"/>
    </location>
</feature>
<dbReference type="CDD" id="cd02440">
    <property type="entry name" value="AdoMet_MTases"/>
    <property type="match status" value="1"/>
</dbReference>
<keyword evidence="6" id="KW-0949">S-adenosyl-L-methionine</keyword>
<evidence type="ECO:0000256" key="9">
    <source>
        <dbReference type="ARBA" id="ARBA00037786"/>
    </source>
</evidence>
<evidence type="ECO:0000313" key="13">
    <source>
        <dbReference type="EMBL" id="TNM99112.1"/>
    </source>
</evidence>
<comment type="catalytic activity">
    <reaction evidence="10">
        <text>4-demethylwyosine(37) in tRNA(Phe) + S-adenosyl-L-methionine = 4-demethyl-7-[(3S)-3-amino-3-carboxypropyl]wyosine(37) in tRNA(Phe) + S-methyl-5'-thioadenosine + H(+)</text>
        <dbReference type="Rhea" id="RHEA:36355"/>
        <dbReference type="Rhea" id="RHEA-COMP:10164"/>
        <dbReference type="Rhea" id="RHEA-COMP:10378"/>
        <dbReference type="ChEBI" id="CHEBI:15378"/>
        <dbReference type="ChEBI" id="CHEBI:17509"/>
        <dbReference type="ChEBI" id="CHEBI:59789"/>
        <dbReference type="ChEBI" id="CHEBI:64315"/>
        <dbReference type="ChEBI" id="CHEBI:73550"/>
        <dbReference type="EC" id="2.5.1.114"/>
    </reaction>
</comment>
<comment type="caution">
    <text evidence="13">The sequence shown here is derived from an EMBL/GenBank/DDBJ whole genome shotgun (WGS) entry which is preliminary data.</text>
</comment>
<evidence type="ECO:0000256" key="7">
    <source>
        <dbReference type="ARBA" id="ARBA00022694"/>
    </source>
</evidence>
<feature type="region of interest" description="Disordered" evidence="11">
    <location>
        <begin position="419"/>
        <end position="478"/>
    </location>
</feature>
<sequence length="478" mass="53264">MDTVPCLRVSQHHAQQFRRLLQSNKCLDLNLRLLKDSANTVLLPILPSCLSQVDLPSLRTMVSSESVCEIVWRQPPLQSKKRSGQAPFHKLEQMLRELVENGGEGWTEELRRDLPHSFHRHGDLILLGDNCFTLPQWNTFDGDLLWASVAKATGAKRLAKMSRISKDGFRSPIVTMLLGEHSWVTHVDNGIRYEFDVTKCMFSAGNITEKLRVSQFDCRGETVVDLYAGIGYFTLPYLVHAKARHVHACEWNPDALRALRKNLVTNRVSERCTIHPGDNRELHLNDIADRVNLGLIPSSEDGWPVACRLLKRTTGGFLHIHQNVTSSVPNTAAVPEDNDVTLRGKTADREAWQAWAHDTANRISCILGAITGAQWMVHIKHIEQVKSVELWEQASFGNGGRGLCVWVRSIFHIQPFRDQHTEGNSPVMESMESGAPVGRCKLSSSSGTSAHNSSDATAEQGSTLEATGGQRGKTEMCS</sequence>
<dbReference type="SUPFAM" id="SSF53335">
    <property type="entry name" value="S-adenosyl-L-methionine-dependent methyltransferases"/>
    <property type="match status" value="1"/>
</dbReference>
<dbReference type="Gene3D" id="3.40.50.150">
    <property type="entry name" value="Vaccinia Virus protein VP39"/>
    <property type="match status" value="1"/>
</dbReference>
<evidence type="ECO:0000256" key="6">
    <source>
        <dbReference type="ARBA" id="ARBA00022691"/>
    </source>
</evidence>
<accession>A0A4Z2C4B7</accession>
<dbReference type="InterPro" id="IPR029063">
    <property type="entry name" value="SAM-dependent_MTases_sf"/>
</dbReference>
<comment type="function">
    <text evidence="9">S-adenosyl-L-methionine-dependent transferase that acts as a component of the wybutosine biosynthesis pathway. Wybutosine is a hyper modified guanosine with a tricyclic base found at the 3'-position adjacent to the anticodon of eukaryotic phenylalanine tRNA. Catalyzes the transfer of the alpha-amino-alpha-carboxypropyl (acp) group from S-adenosyl-L-methionine to the C-7 position of 4-demethylwyosine (imG-14) to produce wybutosine-86.</text>
</comment>
<evidence type="ECO:0000256" key="10">
    <source>
        <dbReference type="ARBA" id="ARBA00049400"/>
    </source>
</evidence>
<evidence type="ECO:0000256" key="1">
    <source>
        <dbReference type="ARBA" id="ARBA00004797"/>
    </source>
</evidence>
<dbReference type="GO" id="GO:0005737">
    <property type="term" value="C:cytoplasm"/>
    <property type="evidence" value="ECO:0007669"/>
    <property type="project" value="TreeGrafter"/>
</dbReference>
<evidence type="ECO:0000256" key="3">
    <source>
        <dbReference type="ARBA" id="ARBA00017179"/>
    </source>
</evidence>
<evidence type="ECO:0000256" key="5">
    <source>
        <dbReference type="ARBA" id="ARBA00022679"/>
    </source>
</evidence>
<evidence type="ECO:0000259" key="12">
    <source>
        <dbReference type="PROSITE" id="PS51684"/>
    </source>
</evidence>
<dbReference type="GO" id="GO:0102522">
    <property type="term" value="F:tRNA 4-demethylwyosine alpha-amino-alpha-carboxypropyltransferase activity"/>
    <property type="evidence" value="ECO:0007669"/>
    <property type="project" value="UniProtKB-EC"/>
</dbReference>
<name>A0A4Z2C4B7_9TELE</name>
<dbReference type="InterPro" id="IPR056745">
    <property type="entry name" value="TYW2_N"/>
</dbReference>
<reference evidence="13 14" key="1">
    <citation type="submission" date="2019-04" db="EMBL/GenBank/DDBJ databases">
        <title>The sequence and de novo assembly of Takifugu bimaculatus genome using PacBio and Hi-C technologies.</title>
        <authorList>
            <person name="Xu P."/>
            <person name="Liu B."/>
            <person name="Zhou Z."/>
        </authorList>
    </citation>
    <scope>NUCLEOTIDE SEQUENCE [LARGE SCALE GENOMIC DNA]</scope>
    <source>
        <strain evidence="13">TB-2018</strain>
        <tissue evidence="13">Muscle</tissue>
    </source>
</reference>
<dbReference type="PROSITE" id="PS51684">
    <property type="entry name" value="SAM_MT_TRM5_TYW2"/>
    <property type="match status" value="1"/>
</dbReference>
<keyword evidence="4" id="KW-0489">Methyltransferase</keyword>
<dbReference type="InterPro" id="IPR030382">
    <property type="entry name" value="MeTrfase_TRM5/TYW2"/>
</dbReference>
<dbReference type="PANTHER" id="PTHR23245:SF25">
    <property type="entry name" value="TRNA WYBUTOSINE-SYNTHESIZING PROTEIN 2 HOMOLOG"/>
    <property type="match status" value="1"/>
</dbReference>
<protein>
    <recommendedName>
        <fullName evidence="3">tRNA wybutosine-synthesizing protein 2 homolog</fullName>
        <ecNumber evidence="2">2.5.1.114</ecNumber>
    </recommendedName>
    <alternativeName>
        <fullName evidence="8">tRNA(Phe) (4-demethylwyosine(37)-C(7)) aminocarboxypropyltransferase</fullName>
    </alternativeName>
</protein>
<dbReference type="Pfam" id="PF02475">
    <property type="entry name" value="TRM5-TYW2_MTfase"/>
    <property type="match status" value="1"/>
</dbReference>
<feature type="compositionally biased region" description="Low complexity" evidence="11">
    <location>
        <begin position="443"/>
        <end position="454"/>
    </location>
</feature>
<dbReference type="EC" id="2.5.1.114" evidence="2"/>
<dbReference type="GO" id="GO:0030488">
    <property type="term" value="P:tRNA methylation"/>
    <property type="evidence" value="ECO:0007669"/>
    <property type="project" value="TreeGrafter"/>
</dbReference>
<keyword evidence="14" id="KW-1185">Reference proteome</keyword>
<gene>
    <name evidence="13" type="ORF">fugu_013676</name>
</gene>
<dbReference type="GO" id="GO:0031591">
    <property type="term" value="P:wybutosine biosynthetic process"/>
    <property type="evidence" value="ECO:0007669"/>
    <property type="project" value="TreeGrafter"/>
</dbReference>
<evidence type="ECO:0000256" key="4">
    <source>
        <dbReference type="ARBA" id="ARBA00022603"/>
    </source>
</evidence>
<dbReference type="InterPro" id="IPR056744">
    <property type="entry name" value="TRM5/TYW2-like_N"/>
</dbReference>
<dbReference type="FunFam" id="3.40.50.150:FF:000131">
    <property type="entry name" value="tRNA wybutosine-synthesizing protein 2/3/4"/>
    <property type="match status" value="1"/>
</dbReference>
<evidence type="ECO:0000256" key="11">
    <source>
        <dbReference type="SAM" id="MobiDB-lite"/>
    </source>
</evidence>
<keyword evidence="7" id="KW-0819">tRNA processing</keyword>
<evidence type="ECO:0000256" key="2">
    <source>
        <dbReference type="ARBA" id="ARBA00012265"/>
    </source>
</evidence>
<dbReference type="Pfam" id="PF25133">
    <property type="entry name" value="TYW2_N_2"/>
    <property type="match status" value="1"/>
</dbReference>
<organism evidence="13 14">
    <name type="scientific">Takifugu bimaculatus</name>
    <dbReference type="NCBI Taxonomy" id="433685"/>
    <lineage>
        <taxon>Eukaryota</taxon>
        <taxon>Metazoa</taxon>
        <taxon>Chordata</taxon>
        <taxon>Craniata</taxon>
        <taxon>Vertebrata</taxon>
        <taxon>Euteleostomi</taxon>
        <taxon>Actinopterygii</taxon>
        <taxon>Neopterygii</taxon>
        <taxon>Teleostei</taxon>
        <taxon>Neoteleostei</taxon>
        <taxon>Acanthomorphata</taxon>
        <taxon>Eupercaria</taxon>
        <taxon>Tetraodontiformes</taxon>
        <taxon>Tetradontoidea</taxon>
        <taxon>Tetraodontidae</taxon>
        <taxon>Takifugu</taxon>
    </lineage>
</organism>
<dbReference type="EMBL" id="SWLE01000006">
    <property type="protein sequence ID" value="TNM99112.1"/>
    <property type="molecule type" value="Genomic_DNA"/>
</dbReference>
<evidence type="ECO:0000313" key="14">
    <source>
        <dbReference type="Proteomes" id="UP000516260"/>
    </source>
</evidence>
<dbReference type="PANTHER" id="PTHR23245">
    <property type="entry name" value="TRNA METHYLTRANSFERASE"/>
    <property type="match status" value="1"/>
</dbReference>
<feature type="domain" description="SAM-dependent methyltransferase TRM5/TYW2-type" evidence="12">
    <location>
        <begin position="118"/>
        <end position="411"/>
    </location>
</feature>
<dbReference type="GO" id="GO:0008175">
    <property type="term" value="F:tRNA methyltransferase activity"/>
    <property type="evidence" value="ECO:0007669"/>
    <property type="project" value="TreeGrafter"/>
</dbReference>